<feature type="domain" description="Helicase C-terminal" evidence="9">
    <location>
        <begin position="258"/>
        <end position="391"/>
    </location>
</feature>
<dbReference type="GO" id="GO:0003724">
    <property type="term" value="F:RNA helicase activity"/>
    <property type="evidence" value="ECO:0007669"/>
    <property type="project" value="InterPro"/>
</dbReference>
<dbReference type="SMART" id="SM00490">
    <property type="entry name" value="HELICc"/>
    <property type="match status" value="1"/>
</dbReference>
<keyword evidence="4" id="KW-0067">ATP-binding</keyword>
<evidence type="ECO:0000256" key="3">
    <source>
        <dbReference type="ARBA" id="ARBA00022806"/>
    </source>
</evidence>
<evidence type="ECO:0000259" key="9">
    <source>
        <dbReference type="PROSITE" id="PS51194"/>
    </source>
</evidence>
<dbReference type="CDD" id="cd18787">
    <property type="entry name" value="SF2_C_DEAD"/>
    <property type="match status" value="1"/>
</dbReference>
<evidence type="ECO:0000313" key="12">
    <source>
        <dbReference type="Proteomes" id="UP000246104"/>
    </source>
</evidence>
<evidence type="ECO:0000256" key="5">
    <source>
        <dbReference type="ARBA" id="ARBA00038437"/>
    </source>
</evidence>
<dbReference type="PANTHER" id="PTHR47959:SF13">
    <property type="entry name" value="ATP-DEPENDENT RNA HELICASE RHLE"/>
    <property type="match status" value="1"/>
</dbReference>
<comment type="similarity">
    <text evidence="5">Belongs to the DEAD box helicase family.</text>
</comment>
<dbReference type="AlphaFoldDB" id="A0A317JSV9"/>
<evidence type="ECO:0000256" key="7">
    <source>
        <dbReference type="SAM" id="MobiDB-lite"/>
    </source>
</evidence>
<name>A0A317JSV9_9BACT</name>
<dbReference type="InterPro" id="IPR050079">
    <property type="entry name" value="DEAD_box_RNA_helicase"/>
</dbReference>
<comment type="caution">
    <text evidence="11">The sequence shown here is derived from an EMBL/GenBank/DDBJ whole genome shotgun (WGS) entry which is preliminary data.</text>
</comment>
<evidence type="ECO:0008006" key="13">
    <source>
        <dbReference type="Google" id="ProtNLM"/>
    </source>
</evidence>
<dbReference type="InterPro" id="IPR001650">
    <property type="entry name" value="Helicase_C-like"/>
</dbReference>
<dbReference type="GO" id="GO:0005524">
    <property type="term" value="F:ATP binding"/>
    <property type="evidence" value="ECO:0007669"/>
    <property type="project" value="UniProtKB-KW"/>
</dbReference>
<feature type="region of interest" description="Disordered" evidence="7">
    <location>
        <begin position="1"/>
        <end position="26"/>
    </location>
</feature>
<dbReference type="PROSITE" id="PS51194">
    <property type="entry name" value="HELICASE_CTER"/>
    <property type="match status" value="1"/>
</dbReference>
<reference evidence="11 12" key="1">
    <citation type="submission" date="2018-02" db="EMBL/GenBank/DDBJ databases">
        <title>Genomic Reconstructions from Amazon Rainforest and Pasture Soil Reveal Novel Insights into the Physiology of Candidate Phyla in Tropical Sites.</title>
        <authorList>
            <person name="Kroeger M.E."/>
            <person name="Delmont T."/>
            <person name="Eren A.M."/>
            <person name="Guo J."/>
            <person name="Meyer K.M."/>
            <person name="Khan K."/>
            <person name="Rodrigues J.L.M."/>
            <person name="Bohannan B.J.M."/>
            <person name="Tringe S."/>
            <person name="Borges C.D."/>
            <person name="Tiedje J."/>
            <person name="Tsai S.M."/>
            <person name="Nusslein K."/>
        </authorList>
    </citation>
    <scope>NUCLEOTIDE SEQUENCE [LARGE SCALE GENOMIC DNA]</scope>
    <source>
        <strain evidence="11">Amazon FNV 2010 28 9</strain>
    </source>
</reference>
<keyword evidence="2" id="KW-0378">Hydrolase</keyword>
<dbReference type="PROSITE" id="PS51192">
    <property type="entry name" value="HELICASE_ATP_BIND_1"/>
    <property type="match status" value="1"/>
</dbReference>
<dbReference type="Gene3D" id="3.40.50.300">
    <property type="entry name" value="P-loop containing nucleotide triphosphate hydrolases"/>
    <property type="match status" value="2"/>
</dbReference>
<keyword evidence="1" id="KW-0547">Nucleotide-binding</keyword>
<dbReference type="Pfam" id="PF00270">
    <property type="entry name" value="DEAD"/>
    <property type="match status" value="1"/>
</dbReference>
<feature type="domain" description="DEAD-box RNA helicase Q" evidence="10">
    <location>
        <begin position="48"/>
        <end position="76"/>
    </location>
</feature>
<dbReference type="InterPro" id="IPR044742">
    <property type="entry name" value="DEAD/DEAH_RhlB"/>
</dbReference>
<organism evidence="11 12">
    <name type="scientific">Candidatus Cerribacteria bacterium 'Amazon FNV 2010 28 9'</name>
    <dbReference type="NCBI Taxonomy" id="2081795"/>
    <lineage>
        <taxon>Bacteria</taxon>
        <taxon>Candidatus Cerribacteria</taxon>
    </lineage>
</organism>
<dbReference type="Proteomes" id="UP000246104">
    <property type="component" value="Unassembled WGS sequence"/>
</dbReference>
<sequence length="391" mass="44011">MSYTPYNRRPFSRGRRPNQSNKKGTIHPSRYIHKAIQPQHTQQVVITHSFADFSLQPDIQRNIQYHGFTTPTPIQDQAIPHILEGRDLVGIANTGTGKTAAFLLPIIQKISLDDQQGALIVVPTRELATQIADELHLLARGMAISSVVCVGGVSIEPQIREVRKNPHIIIGTPGRLKDLIERKVLLPHMFTTIVLDEVDRMLDIGFVHDIRHLISLLPQQRQSLFFSATMTPDIQQIMNSFLTNPISIHVAKTVTNDHIDQDIVKITPEKGKANVLIDLLHQPEFERVIIFGRTKHGINKLEKILYTQGIRVSAIHGNKTQQARQRSLDDFKRGRVQALLATDVVARGIDVDNVTHVINYDEPATYEDYIHRIGRTGRAGKMGKALTFVQP</sequence>
<dbReference type="PANTHER" id="PTHR47959">
    <property type="entry name" value="ATP-DEPENDENT RNA HELICASE RHLE-RELATED"/>
    <property type="match status" value="1"/>
</dbReference>
<evidence type="ECO:0000259" key="10">
    <source>
        <dbReference type="PROSITE" id="PS51195"/>
    </source>
</evidence>
<evidence type="ECO:0000256" key="4">
    <source>
        <dbReference type="ARBA" id="ARBA00022840"/>
    </source>
</evidence>
<dbReference type="GO" id="GO:0016787">
    <property type="term" value="F:hydrolase activity"/>
    <property type="evidence" value="ECO:0007669"/>
    <property type="project" value="UniProtKB-KW"/>
</dbReference>
<feature type="short sequence motif" description="Q motif" evidence="6">
    <location>
        <begin position="48"/>
        <end position="76"/>
    </location>
</feature>
<dbReference type="InterPro" id="IPR014014">
    <property type="entry name" value="RNA_helicase_DEAD_Q_motif"/>
</dbReference>
<dbReference type="InterPro" id="IPR011545">
    <property type="entry name" value="DEAD/DEAH_box_helicase_dom"/>
</dbReference>
<dbReference type="SMART" id="SM00487">
    <property type="entry name" value="DEXDc"/>
    <property type="match status" value="1"/>
</dbReference>
<keyword evidence="3" id="KW-0347">Helicase</keyword>
<dbReference type="SUPFAM" id="SSF52540">
    <property type="entry name" value="P-loop containing nucleoside triphosphate hydrolases"/>
    <property type="match status" value="1"/>
</dbReference>
<dbReference type="InterPro" id="IPR014001">
    <property type="entry name" value="Helicase_ATP-bd"/>
</dbReference>
<evidence type="ECO:0000256" key="6">
    <source>
        <dbReference type="PROSITE-ProRule" id="PRU00552"/>
    </source>
</evidence>
<evidence type="ECO:0000313" key="11">
    <source>
        <dbReference type="EMBL" id="PWU22929.1"/>
    </source>
</evidence>
<protein>
    <recommendedName>
        <fullName evidence="13">ATP-dependent helicase</fullName>
    </recommendedName>
</protein>
<evidence type="ECO:0000259" key="8">
    <source>
        <dbReference type="PROSITE" id="PS51192"/>
    </source>
</evidence>
<dbReference type="CDD" id="cd00268">
    <property type="entry name" value="DEADc"/>
    <property type="match status" value="1"/>
</dbReference>
<accession>A0A317JSV9</accession>
<feature type="domain" description="Helicase ATP-binding" evidence="8">
    <location>
        <begin position="79"/>
        <end position="248"/>
    </location>
</feature>
<dbReference type="InterPro" id="IPR027417">
    <property type="entry name" value="P-loop_NTPase"/>
</dbReference>
<proteinExistence type="inferred from homology"/>
<dbReference type="Pfam" id="PF00271">
    <property type="entry name" value="Helicase_C"/>
    <property type="match status" value="1"/>
</dbReference>
<dbReference type="GO" id="GO:0003676">
    <property type="term" value="F:nucleic acid binding"/>
    <property type="evidence" value="ECO:0007669"/>
    <property type="project" value="InterPro"/>
</dbReference>
<dbReference type="EMBL" id="PSRQ01000052">
    <property type="protein sequence ID" value="PWU22929.1"/>
    <property type="molecule type" value="Genomic_DNA"/>
</dbReference>
<evidence type="ECO:0000256" key="2">
    <source>
        <dbReference type="ARBA" id="ARBA00022801"/>
    </source>
</evidence>
<gene>
    <name evidence="11" type="ORF">C5B42_04665</name>
</gene>
<dbReference type="GO" id="GO:0005829">
    <property type="term" value="C:cytosol"/>
    <property type="evidence" value="ECO:0007669"/>
    <property type="project" value="TreeGrafter"/>
</dbReference>
<evidence type="ECO:0000256" key="1">
    <source>
        <dbReference type="ARBA" id="ARBA00022741"/>
    </source>
</evidence>
<dbReference type="PROSITE" id="PS51195">
    <property type="entry name" value="Q_MOTIF"/>
    <property type="match status" value="1"/>
</dbReference>